<dbReference type="EMBL" id="LN847238">
    <property type="protein sequence ID" value="CRI47719.1"/>
    <property type="molecule type" value="Genomic_DNA"/>
</dbReference>
<name>A0A0F7XKM8_CHLPN</name>
<protein>
    <submittedName>
        <fullName evidence="1">Uncharacterized protein</fullName>
    </submittedName>
</protein>
<gene>
    <name evidence="1" type="ORF">BN1224_Panola_M_00810</name>
</gene>
<evidence type="ECO:0000313" key="1">
    <source>
        <dbReference type="EMBL" id="CRI47719.1"/>
    </source>
</evidence>
<accession>A0A0F7XKM8</accession>
<organism evidence="1">
    <name type="scientific">Chlamydia pneumoniae</name>
    <name type="common">Chlamydophila pneumoniae</name>
    <dbReference type="NCBI Taxonomy" id="83558"/>
    <lineage>
        <taxon>Bacteria</taxon>
        <taxon>Pseudomonadati</taxon>
        <taxon>Chlamydiota</taxon>
        <taxon>Chlamydiia</taxon>
        <taxon>Chlamydiales</taxon>
        <taxon>Chlamydiaceae</taxon>
        <taxon>Chlamydia/Chlamydophila group</taxon>
        <taxon>Chlamydia</taxon>
    </lineage>
</organism>
<sequence length="55" mass="5940">MPNPKEIAALNPGIPNVRKRAPEISKSIPKTKKVIAKTRSLDGEEIDPTECWGGG</sequence>
<proteinExistence type="predicted"/>
<dbReference type="AlphaFoldDB" id="A0A0F7XKM8"/>
<reference evidence="1" key="1">
    <citation type="submission" date="2015-05" db="EMBL/GenBank/DDBJ databases">
        <authorList>
            <person name="Rattei Thomas"/>
        </authorList>
    </citation>
    <scope>NUCLEOTIDE SEQUENCE</scope>
    <source>
        <strain evidence="1">Panola</strain>
    </source>
</reference>